<dbReference type="InterPro" id="IPR020549">
    <property type="entry name" value="YbeY_CS"/>
</dbReference>
<evidence type="ECO:0000256" key="4">
    <source>
        <dbReference type="ARBA" id="ARBA00022723"/>
    </source>
</evidence>
<dbReference type="RefSeq" id="WP_232787450.1">
    <property type="nucleotide sequence ID" value="NZ_CP066167.1"/>
</dbReference>
<comment type="function">
    <text evidence="8">Single strand-specific metallo-endoribonuclease involved in late-stage 70S ribosome quality control and in maturation of the 3' terminus of the 16S rRNA.</text>
</comment>
<dbReference type="NCBIfam" id="TIGR00043">
    <property type="entry name" value="rRNA maturation RNase YbeY"/>
    <property type="match status" value="1"/>
</dbReference>
<dbReference type="PROSITE" id="PS01306">
    <property type="entry name" value="UPF0054"/>
    <property type="match status" value="1"/>
</dbReference>
<keyword evidence="5 8" id="KW-0255">Endonuclease</keyword>
<comment type="cofactor">
    <cofactor evidence="8">
        <name>Zn(2+)</name>
        <dbReference type="ChEBI" id="CHEBI:29105"/>
    </cofactor>
    <text evidence="8">Binds 1 zinc ion.</text>
</comment>
<gene>
    <name evidence="8 9" type="primary">ybeY</name>
    <name evidence="9" type="ORF">I6N98_03570</name>
</gene>
<feature type="binding site" evidence="8">
    <location>
        <position position="116"/>
    </location>
    <ligand>
        <name>Zn(2+)</name>
        <dbReference type="ChEBI" id="CHEBI:29105"/>
        <note>catalytic</note>
    </ligand>
</feature>
<keyword evidence="7 8" id="KW-0862">Zinc</keyword>
<comment type="similarity">
    <text evidence="1 8">Belongs to the endoribonuclease YbeY family.</text>
</comment>
<dbReference type="Gene3D" id="3.40.390.30">
    <property type="entry name" value="Metalloproteases ('zincins'), catalytic domain"/>
    <property type="match status" value="1"/>
</dbReference>
<dbReference type="Proteomes" id="UP000596063">
    <property type="component" value="Chromosome"/>
</dbReference>
<keyword evidence="6 8" id="KW-0378">Hydrolase</keyword>
<dbReference type="GO" id="GO:0006364">
    <property type="term" value="P:rRNA processing"/>
    <property type="evidence" value="ECO:0007669"/>
    <property type="project" value="UniProtKB-UniRule"/>
</dbReference>
<feature type="binding site" evidence="8">
    <location>
        <position position="112"/>
    </location>
    <ligand>
        <name>Zn(2+)</name>
        <dbReference type="ChEBI" id="CHEBI:29105"/>
        <note>catalytic</note>
    </ligand>
</feature>
<dbReference type="EC" id="3.1.-.-" evidence="8"/>
<dbReference type="PANTHER" id="PTHR46986:SF1">
    <property type="entry name" value="ENDORIBONUCLEASE YBEY, CHLOROPLASTIC"/>
    <property type="match status" value="1"/>
</dbReference>
<keyword evidence="4 8" id="KW-0479">Metal-binding</keyword>
<keyword evidence="8" id="KW-0698">rRNA processing</keyword>
<organism evidence="9 10">
    <name type="scientific">Spongiibacter nanhainus</name>
    <dbReference type="NCBI Taxonomy" id="2794344"/>
    <lineage>
        <taxon>Bacteria</taxon>
        <taxon>Pseudomonadati</taxon>
        <taxon>Pseudomonadota</taxon>
        <taxon>Gammaproteobacteria</taxon>
        <taxon>Cellvibrionales</taxon>
        <taxon>Spongiibacteraceae</taxon>
        <taxon>Spongiibacter</taxon>
    </lineage>
</organism>
<name>A0A7T4US06_9GAMM</name>
<dbReference type="HAMAP" id="MF_00009">
    <property type="entry name" value="Endoribonucl_YbeY"/>
    <property type="match status" value="1"/>
</dbReference>
<keyword evidence="10" id="KW-1185">Reference proteome</keyword>
<evidence type="ECO:0000256" key="1">
    <source>
        <dbReference type="ARBA" id="ARBA00010875"/>
    </source>
</evidence>
<evidence type="ECO:0000256" key="5">
    <source>
        <dbReference type="ARBA" id="ARBA00022759"/>
    </source>
</evidence>
<dbReference type="SUPFAM" id="SSF55486">
    <property type="entry name" value="Metalloproteases ('zincins'), catalytic domain"/>
    <property type="match status" value="1"/>
</dbReference>
<accession>A0A7T4US06</accession>
<dbReference type="Pfam" id="PF02130">
    <property type="entry name" value="YbeY"/>
    <property type="match status" value="1"/>
</dbReference>
<evidence type="ECO:0000256" key="3">
    <source>
        <dbReference type="ARBA" id="ARBA00022722"/>
    </source>
</evidence>
<protein>
    <recommendedName>
        <fullName evidence="8">Endoribonuclease YbeY</fullName>
        <ecNumber evidence="8">3.1.-.-</ecNumber>
    </recommendedName>
</protein>
<dbReference type="AlphaFoldDB" id="A0A7T4US06"/>
<dbReference type="InterPro" id="IPR023091">
    <property type="entry name" value="MetalPrtase_cat_dom_sf_prd"/>
</dbReference>
<feature type="binding site" evidence="8">
    <location>
        <position position="122"/>
    </location>
    <ligand>
        <name>Zn(2+)</name>
        <dbReference type="ChEBI" id="CHEBI:29105"/>
        <note>catalytic</note>
    </ligand>
</feature>
<keyword evidence="3 8" id="KW-0540">Nuclease</keyword>
<evidence type="ECO:0000256" key="7">
    <source>
        <dbReference type="ARBA" id="ARBA00022833"/>
    </source>
</evidence>
<evidence type="ECO:0000313" key="10">
    <source>
        <dbReference type="Proteomes" id="UP000596063"/>
    </source>
</evidence>
<evidence type="ECO:0000256" key="2">
    <source>
        <dbReference type="ARBA" id="ARBA00022517"/>
    </source>
</evidence>
<keyword evidence="8" id="KW-0963">Cytoplasm</keyword>
<proteinExistence type="inferred from homology"/>
<dbReference type="EMBL" id="CP066167">
    <property type="protein sequence ID" value="QQD18950.1"/>
    <property type="molecule type" value="Genomic_DNA"/>
</dbReference>
<comment type="subcellular location">
    <subcellularLocation>
        <location evidence="8">Cytoplasm</location>
    </subcellularLocation>
</comment>
<keyword evidence="2 8" id="KW-0690">Ribosome biogenesis</keyword>
<dbReference type="InterPro" id="IPR002036">
    <property type="entry name" value="YbeY"/>
</dbReference>
<sequence>MNLELDLQIACDPLGLPEARLFRQWASLALRDHRDEAEMTVRLVDESESTELNHRYRGKNRPTNVLSFPADVPEPIDLPLLGDLIICRQVVSREAQQQQKAELDHWAHLVIHGTLHLLGYDHIDDRDAQQMEALEIALLAELNIDNPYR</sequence>
<dbReference type="GO" id="GO:0004222">
    <property type="term" value="F:metalloendopeptidase activity"/>
    <property type="evidence" value="ECO:0007669"/>
    <property type="project" value="InterPro"/>
</dbReference>
<evidence type="ECO:0000256" key="8">
    <source>
        <dbReference type="HAMAP-Rule" id="MF_00009"/>
    </source>
</evidence>
<dbReference type="GO" id="GO:0005737">
    <property type="term" value="C:cytoplasm"/>
    <property type="evidence" value="ECO:0007669"/>
    <property type="project" value="UniProtKB-SubCell"/>
</dbReference>
<reference evidence="9 10" key="1">
    <citation type="submission" date="2020-12" db="EMBL/GenBank/DDBJ databases">
        <authorList>
            <person name="Shan Y."/>
        </authorList>
    </citation>
    <scope>NUCLEOTIDE SEQUENCE [LARGE SCALE GENOMIC DNA]</scope>
    <source>
        <strain evidence="10">csc3.9</strain>
    </source>
</reference>
<evidence type="ECO:0000256" key="6">
    <source>
        <dbReference type="ARBA" id="ARBA00022801"/>
    </source>
</evidence>
<dbReference type="GO" id="GO:0004521">
    <property type="term" value="F:RNA endonuclease activity"/>
    <property type="evidence" value="ECO:0007669"/>
    <property type="project" value="UniProtKB-UniRule"/>
</dbReference>
<dbReference type="PANTHER" id="PTHR46986">
    <property type="entry name" value="ENDORIBONUCLEASE YBEY, CHLOROPLASTIC"/>
    <property type="match status" value="1"/>
</dbReference>
<evidence type="ECO:0000313" key="9">
    <source>
        <dbReference type="EMBL" id="QQD18950.1"/>
    </source>
</evidence>
<dbReference type="GO" id="GO:0008270">
    <property type="term" value="F:zinc ion binding"/>
    <property type="evidence" value="ECO:0007669"/>
    <property type="project" value="UniProtKB-UniRule"/>
</dbReference>
<dbReference type="KEGG" id="snan:I6N98_03570"/>